<dbReference type="Proteomes" id="UP000050975">
    <property type="component" value="Unassembled WGS sequence"/>
</dbReference>
<dbReference type="EMBL" id="LJVE01000071">
    <property type="protein sequence ID" value="KPL14016.1"/>
    <property type="molecule type" value="Genomic_DNA"/>
</dbReference>
<dbReference type="SUPFAM" id="SSF54427">
    <property type="entry name" value="NTF2-like"/>
    <property type="match status" value="1"/>
</dbReference>
<dbReference type="InterPro" id="IPR032710">
    <property type="entry name" value="NTF2-like_dom_sf"/>
</dbReference>
<accession>A0A0S8JX49</accession>
<reference evidence="2 3" key="1">
    <citation type="journal article" date="2015" name="Microbiome">
        <title>Genomic resolution of linkages in carbon, nitrogen, and sulfur cycling among widespread estuary sediment bacteria.</title>
        <authorList>
            <person name="Baker B.J."/>
            <person name="Lazar C.S."/>
            <person name="Teske A.P."/>
            <person name="Dick G.J."/>
        </authorList>
    </citation>
    <scope>NUCLEOTIDE SEQUENCE [LARGE SCALE GENOMIC DNA]</scope>
    <source>
        <strain evidence="2">SM1_77</strain>
    </source>
</reference>
<gene>
    <name evidence="2" type="ORF">AMJ74_04175</name>
</gene>
<evidence type="ECO:0000259" key="1">
    <source>
        <dbReference type="Pfam" id="PF13474"/>
    </source>
</evidence>
<dbReference type="Pfam" id="PF13474">
    <property type="entry name" value="SnoaL_3"/>
    <property type="match status" value="1"/>
</dbReference>
<sequence>MNGRIRLSVTVPFVILGVILLSADTIPEQKMLGQEVQMSKPYTYSNINNPHDELAEVEKTIRASIEWAVRGKDTALVYSTMIQNDELFFFQTDSRTTITGFEKFRELTEKFFMRDDFKAIKVEINDFRIHMSPTKKTAWWACLLNDYNEFQGKPANWEKVRWSGVLEKIDGKWRIFQMHFSKAEDLLIKEYKDSRSQSEEKSE</sequence>
<dbReference type="AlphaFoldDB" id="A0A0S8JX49"/>
<comment type="caution">
    <text evidence="2">The sequence shown here is derived from an EMBL/GenBank/DDBJ whole genome shotgun (WGS) entry which is preliminary data.</text>
</comment>
<evidence type="ECO:0000313" key="2">
    <source>
        <dbReference type="EMBL" id="KPL14016.1"/>
    </source>
</evidence>
<evidence type="ECO:0000313" key="3">
    <source>
        <dbReference type="Proteomes" id="UP000050975"/>
    </source>
</evidence>
<protein>
    <recommendedName>
        <fullName evidence="1">SnoaL-like domain-containing protein</fullName>
    </recommendedName>
</protein>
<proteinExistence type="predicted"/>
<dbReference type="Gene3D" id="3.10.450.50">
    <property type="match status" value="1"/>
</dbReference>
<dbReference type="InterPro" id="IPR037401">
    <property type="entry name" value="SnoaL-like"/>
</dbReference>
<organism evidence="2 3">
    <name type="scientific">candidate division WOR_3 bacterium SM1_77</name>
    <dbReference type="NCBI Taxonomy" id="1703778"/>
    <lineage>
        <taxon>Bacteria</taxon>
        <taxon>Bacteria division WOR-3</taxon>
    </lineage>
</organism>
<feature type="domain" description="SnoaL-like" evidence="1">
    <location>
        <begin position="58"/>
        <end position="181"/>
    </location>
</feature>
<name>A0A0S8JX49_UNCW3</name>